<dbReference type="InterPro" id="IPR017985">
    <property type="entry name" value="MeTrfase_CN4_CS"/>
</dbReference>
<dbReference type="InterPro" id="IPR001091">
    <property type="entry name" value="RM_Methyltransferase"/>
</dbReference>
<dbReference type="STRING" id="1797995.A2242_00845"/>
<dbReference type="PRINTS" id="PR00508">
    <property type="entry name" value="S21N4MTFRASE"/>
</dbReference>
<evidence type="ECO:0000256" key="7">
    <source>
        <dbReference type="ARBA" id="ARBA00049120"/>
    </source>
</evidence>
<dbReference type="EC" id="2.1.1.-" evidence="8"/>
<gene>
    <name evidence="10" type="ORF">A2242_00845</name>
</gene>
<reference evidence="10 11" key="1">
    <citation type="journal article" date="2016" name="Nat. Commun.">
        <title>Thousands of microbial genomes shed light on interconnected biogeochemical processes in an aquifer system.</title>
        <authorList>
            <person name="Anantharaman K."/>
            <person name="Brown C.T."/>
            <person name="Hug L.A."/>
            <person name="Sharon I."/>
            <person name="Castelle C.J."/>
            <person name="Probst A.J."/>
            <person name="Thomas B.C."/>
            <person name="Singh A."/>
            <person name="Wilkins M.J."/>
            <person name="Karaoz U."/>
            <person name="Brodie E.L."/>
            <person name="Williams K.H."/>
            <person name="Hubbard S.S."/>
            <person name="Banfield J.F."/>
        </authorList>
    </citation>
    <scope>NUCLEOTIDE SEQUENCE [LARGE SCALE GENOMIC DNA]</scope>
</reference>
<dbReference type="GO" id="GO:0009307">
    <property type="term" value="P:DNA restriction-modification system"/>
    <property type="evidence" value="ECO:0007669"/>
    <property type="project" value="UniProtKB-KW"/>
</dbReference>
<evidence type="ECO:0000256" key="3">
    <source>
        <dbReference type="ARBA" id="ARBA00022679"/>
    </source>
</evidence>
<dbReference type="Pfam" id="PF01555">
    <property type="entry name" value="N6_N4_Mtase"/>
    <property type="match status" value="1"/>
</dbReference>
<evidence type="ECO:0000256" key="1">
    <source>
        <dbReference type="ARBA" id="ARBA00010203"/>
    </source>
</evidence>
<dbReference type="PROSITE" id="PS00093">
    <property type="entry name" value="N4_MTASE"/>
    <property type="match status" value="1"/>
</dbReference>
<dbReference type="GO" id="GO:0003677">
    <property type="term" value="F:DNA binding"/>
    <property type="evidence" value="ECO:0007669"/>
    <property type="project" value="UniProtKB-KW"/>
</dbReference>
<dbReference type="AlphaFoldDB" id="A0A1F5SQK4"/>
<evidence type="ECO:0000256" key="6">
    <source>
        <dbReference type="ARBA" id="ARBA00023125"/>
    </source>
</evidence>
<evidence type="ECO:0000256" key="5">
    <source>
        <dbReference type="ARBA" id="ARBA00022747"/>
    </source>
</evidence>
<evidence type="ECO:0000313" key="10">
    <source>
        <dbReference type="EMBL" id="OGF28929.1"/>
    </source>
</evidence>
<evidence type="ECO:0000256" key="2">
    <source>
        <dbReference type="ARBA" id="ARBA00022603"/>
    </source>
</evidence>
<dbReference type="Gene3D" id="3.40.50.150">
    <property type="entry name" value="Vaccinia Virus protein VP39"/>
    <property type="match status" value="1"/>
</dbReference>
<dbReference type="GO" id="GO:0015667">
    <property type="term" value="F:site-specific DNA-methyltransferase (cytosine-N4-specific) activity"/>
    <property type="evidence" value="ECO:0007669"/>
    <property type="project" value="UniProtKB-EC"/>
</dbReference>
<keyword evidence="6" id="KW-0238">DNA-binding</keyword>
<evidence type="ECO:0000259" key="9">
    <source>
        <dbReference type="Pfam" id="PF01555"/>
    </source>
</evidence>
<dbReference type="GO" id="GO:0032259">
    <property type="term" value="P:methylation"/>
    <property type="evidence" value="ECO:0007669"/>
    <property type="project" value="UniProtKB-KW"/>
</dbReference>
<evidence type="ECO:0000256" key="8">
    <source>
        <dbReference type="RuleBase" id="RU362026"/>
    </source>
</evidence>
<feature type="domain" description="DNA methylase N-4/N-6" evidence="9">
    <location>
        <begin position="18"/>
        <end position="244"/>
    </location>
</feature>
<keyword evidence="3" id="KW-0808">Transferase</keyword>
<organism evidence="10 11">
    <name type="scientific">Candidatus Falkowbacteria bacterium RIFOXYA2_FULL_47_9</name>
    <dbReference type="NCBI Taxonomy" id="1797995"/>
    <lineage>
        <taxon>Bacteria</taxon>
        <taxon>Candidatus Falkowiibacteriota</taxon>
    </lineage>
</organism>
<keyword evidence="10" id="KW-0540">Nuclease</keyword>
<comment type="similarity">
    <text evidence="1">Belongs to the N(4)/N(6)-methyltransferase family. N(4) subfamily.</text>
</comment>
<evidence type="ECO:0000313" key="11">
    <source>
        <dbReference type="Proteomes" id="UP000178925"/>
    </source>
</evidence>
<accession>A0A1F5SQK4</accession>
<dbReference type="GO" id="GO:0008170">
    <property type="term" value="F:N-methyltransferase activity"/>
    <property type="evidence" value="ECO:0007669"/>
    <property type="project" value="InterPro"/>
</dbReference>
<dbReference type="EMBL" id="MFGC01000004">
    <property type="protein sequence ID" value="OGF28929.1"/>
    <property type="molecule type" value="Genomic_DNA"/>
</dbReference>
<sequence length="251" mass="28389">MICGNAIEVMQAMPSDCVDLVVTSPPYDELRNYNGYSFDFEGMAKGLFRVIKKGGVLVWVVGDKINKGNKSFTSFKQALFFQSLGFNAHDVMIYRKKNTPFMRSNAYTNCYEFMFVFSKGSPKTFDPLKTKTVRQGQEMLPFNKKADGINKKTKGELKPEKTLTNIWDYAVGYGGSTSDKIAFQHTAIFPEKLAEDHILSWTKTGDVVFDPMCGSGTTCKMAAINKRHYIGCDISKEYVELTKKRLKNFDL</sequence>
<dbReference type="Proteomes" id="UP000178925">
    <property type="component" value="Unassembled WGS sequence"/>
</dbReference>
<keyword evidence="2" id="KW-0489">Methyltransferase</keyword>
<keyword evidence="4" id="KW-0949">S-adenosyl-L-methionine</keyword>
<dbReference type="InterPro" id="IPR002941">
    <property type="entry name" value="DNA_methylase_N4/N6"/>
</dbReference>
<keyword evidence="5" id="KW-0680">Restriction system</keyword>
<name>A0A1F5SQK4_9BACT</name>
<keyword evidence="10" id="KW-0255">Endonuclease</keyword>
<comment type="catalytic activity">
    <reaction evidence="7">
        <text>a 2'-deoxycytidine in DNA + S-adenosyl-L-methionine = an N(4)-methyl-2'-deoxycytidine in DNA + S-adenosyl-L-homocysteine + H(+)</text>
        <dbReference type="Rhea" id="RHEA:16857"/>
        <dbReference type="Rhea" id="RHEA-COMP:11369"/>
        <dbReference type="Rhea" id="RHEA-COMP:13674"/>
        <dbReference type="ChEBI" id="CHEBI:15378"/>
        <dbReference type="ChEBI" id="CHEBI:57856"/>
        <dbReference type="ChEBI" id="CHEBI:59789"/>
        <dbReference type="ChEBI" id="CHEBI:85452"/>
        <dbReference type="ChEBI" id="CHEBI:137933"/>
        <dbReference type="EC" id="2.1.1.113"/>
    </reaction>
</comment>
<keyword evidence="10" id="KW-0378">Hydrolase</keyword>
<dbReference type="InterPro" id="IPR029063">
    <property type="entry name" value="SAM-dependent_MTases_sf"/>
</dbReference>
<evidence type="ECO:0000256" key="4">
    <source>
        <dbReference type="ARBA" id="ARBA00022691"/>
    </source>
</evidence>
<comment type="caution">
    <text evidence="10">The sequence shown here is derived from an EMBL/GenBank/DDBJ whole genome shotgun (WGS) entry which is preliminary data.</text>
</comment>
<protein>
    <recommendedName>
        <fullName evidence="8">Methyltransferase</fullName>
        <ecNumber evidence="8">2.1.1.-</ecNumber>
    </recommendedName>
</protein>
<dbReference type="GO" id="GO:0004519">
    <property type="term" value="F:endonuclease activity"/>
    <property type="evidence" value="ECO:0007669"/>
    <property type="project" value="UniProtKB-KW"/>
</dbReference>
<dbReference type="SUPFAM" id="SSF53335">
    <property type="entry name" value="S-adenosyl-L-methionine-dependent methyltransferases"/>
    <property type="match status" value="1"/>
</dbReference>
<proteinExistence type="inferred from homology"/>